<evidence type="ECO:0000313" key="2">
    <source>
        <dbReference type="Proteomes" id="UP000325313"/>
    </source>
</evidence>
<accession>A0A5B0Q9F2</accession>
<protein>
    <submittedName>
        <fullName evidence="1">Uncharacterized protein</fullName>
    </submittedName>
</protein>
<sequence length="274" mass="31892">MAIIEALLSAVESNRKVGILYDIGCSLDKYINLRGLQLPYWLQRKFCQAVRRRRENQNLLDQLLNKRNRHRQGGGNFTIGFFKRQWAAQREFQSNHTTEEDTRRSKLLSIYKREASINLMRTRLQNPRDLLEDPGEIQELMDSIVEEANLLRQEKEEMGVANMPETTDTEEQKLRLLLWDAKFWNDEEFELIAQELARATGWAIDHYKLIKNKLLYIEIRMVLLQGDANGALDHIDSLSLGECSRLDKLQLVANELQARLRLHTIEVQSGSGTI</sequence>
<dbReference type="AlphaFoldDB" id="A0A5B0Q9F2"/>
<reference evidence="1 2" key="1">
    <citation type="submission" date="2019-05" db="EMBL/GenBank/DDBJ databases">
        <title>Emergence of the Ug99 lineage of the wheat stem rust pathogen through somatic hybridization.</title>
        <authorList>
            <person name="Li F."/>
            <person name="Upadhyaya N.M."/>
            <person name="Sperschneider J."/>
            <person name="Matny O."/>
            <person name="Nguyen-Phuc H."/>
            <person name="Mago R."/>
            <person name="Raley C."/>
            <person name="Miller M.E."/>
            <person name="Silverstein K.A.T."/>
            <person name="Henningsen E."/>
            <person name="Hirsch C.D."/>
            <person name="Visser B."/>
            <person name="Pretorius Z.A."/>
            <person name="Steffenson B.J."/>
            <person name="Schwessinger B."/>
            <person name="Dodds P.N."/>
            <person name="Figueroa M."/>
        </authorList>
    </citation>
    <scope>NUCLEOTIDE SEQUENCE [LARGE SCALE GENOMIC DNA]</scope>
    <source>
        <strain evidence="1 2">Ug99</strain>
    </source>
</reference>
<dbReference type="PANTHER" id="PTHR33096:SF1">
    <property type="entry name" value="CXC1-LIKE CYSTEINE CLUSTER ASSOCIATED WITH KDZ TRANSPOSASES DOMAIN-CONTAINING PROTEIN"/>
    <property type="match status" value="1"/>
</dbReference>
<dbReference type="EMBL" id="VDEP01000304">
    <property type="protein sequence ID" value="KAA1109584.1"/>
    <property type="molecule type" value="Genomic_DNA"/>
</dbReference>
<gene>
    <name evidence="1" type="ORF">PGTUg99_024242</name>
</gene>
<organism evidence="1 2">
    <name type="scientific">Puccinia graminis f. sp. tritici</name>
    <dbReference type="NCBI Taxonomy" id="56615"/>
    <lineage>
        <taxon>Eukaryota</taxon>
        <taxon>Fungi</taxon>
        <taxon>Dikarya</taxon>
        <taxon>Basidiomycota</taxon>
        <taxon>Pucciniomycotina</taxon>
        <taxon>Pucciniomycetes</taxon>
        <taxon>Pucciniales</taxon>
        <taxon>Pucciniaceae</taxon>
        <taxon>Puccinia</taxon>
    </lineage>
</organism>
<name>A0A5B0Q9F2_PUCGR</name>
<dbReference type="PANTHER" id="PTHR33096">
    <property type="entry name" value="CXC2 DOMAIN-CONTAINING PROTEIN"/>
    <property type="match status" value="1"/>
</dbReference>
<comment type="caution">
    <text evidence="1">The sequence shown here is derived from an EMBL/GenBank/DDBJ whole genome shotgun (WGS) entry which is preliminary data.</text>
</comment>
<proteinExistence type="predicted"/>
<dbReference type="Proteomes" id="UP000325313">
    <property type="component" value="Unassembled WGS sequence"/>
</dbReference>
<evidence type="ECO:0000313" key="1">
    <source>
        <dbReference type="EMBL" id="KAA1109584.1"/>
    </source>
</evidence>